<feature type="compositionally biased region" description="Polar residues" evidence="17">
    <location>
        <begin position="145"/>
        <end position="159"/>
    </location>
</feature>
<feature type="region of interest" description="Disordered" evidence="17">
    <location>
        <begin position="99"/>
        <end position="190"/>
    </location>
</feature>
<organism evidence="20 21">
    <name type="scientific">Colletotrichum melonis</name>
    <dbReference type="NCBI Taxonomy" id="1209925"/>
    <lineage>
        <taxon>Eukaryota</taxon>
        <taxon>Fungi</taxon>
        <taxon>Dikarya</taxon>
        <taxon>Ascomycota</taxon>
        <taxon>Pezizomycotina</taxon>
        <taxon>Sordariomycetes</taxon>
        <taxon>Hypocreomycetidae</taxon>
        <taxon>Glomerellales</taxon>
        <taxon>Glomerellaceae</taxon>
        <taxon>Colletotrichum</taxon>
        <taxon>Colletotrichum acutatum species complex</taxon>
    </lineage>
</organism>
<dbReference type="GO" id="GO:0016995">
    <property type="term" value="F:cholesterol oxidase activity"/>
    <property type="evidence" value="ECO:0007669"/>
    <property type="project" value="UniProtKB-EC"/>
</dbReference>
<feature type="compositionally biased region" description="Polar residues" evidence="17">
    <location>
        <begin position="104"/>
        <end position="116"/>
    </location>
</feature>
<dbReference type="Pfam" id="PF05199">
    <property type="entry name" value="GMC_oxred_C"/>
    <property type="match status" value="1"/>
</dbReference>
<keyword evidence="4 16" id="KW-0285">Flavoprotein</keyword>
<dbReference type="Gene3D" id="3.30.410.10">
    <property type="entry name" value="Cholesterol Oxidase, domain 2"/>
    <property type="match status" value="1"/>
</dbReference>
<comment type="similarity">
    <text evidence="2 16">Belongs to the GMC oxidoreductase family.</text>
</comment>
<dbReference type="InterPro" id="IPR007867">
    <property type="entry name" value="GMC_OxRtase_C"/>
</dbReference>
<keyword evidence="21" id="KW-1185">Reference proteome</keyword>
<evidence type="ECO:0000256" key="15">
    <source>
        <dbReference type="ARBA" id="ARBA00049778"/>
    </source>
</evidence>
<evidence type="ECO:0000256" key="17">
    <source>
        <dbReference type="SAM" id="MobiDB-lite"/>
    </source>
</evidence>
<dbReference type="EC" id="1.1.3.6" evidence="13"/>
<dbReference type="GO" id="GO:0008203">
    <property type="term" value="P:cholesterol metabolic process"/>
    <property type="evidence" value="ECO:0007669"/>
    <property type="project" value="UniProtKB-KW"/>
</dbReference>
<dbReference type="Proteomes" id="UP001239795">
    <property type="component" value="Unassembled WGS sequence"/>
</dbReference>
<evidence type="ECO:0000313" key="21">
    <source>
        <dbReference type="Proteomes" id="UP001239795"/>
    </source>
</evidence>
<dbReference type="InterPro" id="IPR036188">
    <property type="entry name" value="FAD/NAD-bd_sf"/>
</dbReference>
<evidence type="ECO:0000256" key="5">
    <source>
        <dbReference type="ARBA" id="ARBA00022827"/>
    </source>
</evidence>
<sequence length="1465" mass="162235">MLALACLNLLIPTSDCSYRSSHAAIAFSKLCVLVWLQLEINSHLFFSRSMPITLAIDDGSGTGPCRLDELVLLYTLALSALGYSSPRGAKHMAPMATTEGLKNGTESGPSHINVSKANGYHLDSNGTNGHNGHNGSTPRYAGFSPASTDSRPQTASSKSYQEEPPSNGIRYSKSHRIPTFGIHEEDNAPRSRSYANIRTYADDARRQYPRISKPVELMRSSYDVVVIGSGYGGAVAASRLARCQDANGKRQSVCVLERGKEKWPGEYPTGVLDAFDELHVSGEFAPGWLPSTTVEKGDPTGMYHLIFGKGLNAVVGNGLGGTSLMNANVFLEANEATLSMPIWPKSIRENPKCLEKFYQRARDVLEPTQYPDDWPELPKVNLFKKQAAALGMSDKFKMVPQTTRFRNGPNSTGVEMSPSALTGQDCTGVNDGSKSTTLVTYLADAWNWGAEMFCESEVRFIKKADPRIGGYLIFFAWHGRNRGHFKANLHGDLMWVHAKECVFLGAGAIGSTEILLRSKEMGLPLSPRVGENMSGNGDMLAFGYNMDEEANAIGKPFPNPYNPIGPTINSVIDDREGHENPLDGYVIQEGAIPRSLTPFLQTLLEMMPGSIEATGEPFQEKVRSAFARYSSHLFGAYRQGGSMDNTQVYLVMSHDSSQAMLTLKDDKPVLEFLGVGRSDHVRKLNDLLAKATQAMGGTFVKNPFDALMGGQQVTVHPIGGACMARDDTGATGVTNDVGEVFAGDDDETHPGFIITDASVIPGAIGVNPFATITALAERSVDAHIHRRNLKIHPNENGILDLFGEPHFAPKESHDTAETEVEIKRIDEASSLIRHADQSKAGGFGFTEVMSGFVHRDDGLVTDKRATYELAYRAAKSLCESARFFLSVQAFNTKSMIKEPDHSAMLTGTFVCPSLRGSPFMVQRGDFNLFILDQKAPGTRNMTYDFDLRGIHGEKYHFHGYKVVDSSVALAPWQFWKATSTLYVTITEHSRDLEAVHDCDEPWRRGKVVAKGIMHIQFADFVSQIMTMTPTGSSLIKKAYSAASFLTYFTRKSLSLFLAPFTPLQYPSVTYNGYVNDTPPKASFVIVARDGVKTRMHMWEPTNPSIETKNLFMIPGAAVDHQIYALPTIKYNAVNYFTRAGYRVFIAVHRIGQLMVAQNNWTTYDARLDLRACIEYIREKYADGNSQENKVYCIAHCMGSVAFSTGLLDGTIPSNWVHGITCSQVFMNPIWATLNMAKVKVGPVPMDKLYKMVLGNWFSCSTAKDDSFLQRALNEALRLYPEERKEICNNASCHRCTLVFGRCWNHNNLNEATHRQIDRFFGGVNMTQLQLLMKQGSEGHVMTNGPLFRPLTTPDNIRRLRGVPVMLFVGRDNAVLTPEATERTYEILCDTFGSHGGDGPNGGLQYRRRVVPGYGHLDCWMGRNAWKDVYPFVREEVDRVVRGEEYHFVDPDDKFSRMVDSGELLY</sequence>
<evidence type="ECO:0000256" key="8">
    <source>
        <dbReference type="ARBA" id="ARBA00023166"/>
    </source>
</evidence>
<keyword evidence="3" id="KW-0153">Cholesterol metabolism</keyword>
<reference evidence="20 21" key="1">
    <citation type="submission" date="2016-10" db="EMBL/GenBank/DDBJ databases">
        <title>The genome sequence of Colletotrichum fioriniae PJ7.</title>
        <authorList>
            <person name="Baroncelli R."/>
        </authorList>
    </citation>
    <scope>NUCLEOTIDE SEQUENCE [LARGE SCALE GENOMIC DNA]</scope>
    <source>
        <strain evidence="20">Col 31</strain>
    </source>
</reference>
<dbReference type="PROSITE" id="PS00623">
    <property type="entry name" value="GMC_OXRED_1"/>
    <property type="match status" value="1"/>
</dbReference>
<keyword evidence="10" id="KW-0413">Isomerase</keyword>
<keyword evidence="6" id="KW-0560">Oxidoreductase</keyword>
<feature type="signal peptide" evidence="18">
    <location>
        <begin position="1"/>
        <end position="16"/>
    </location>
</feature>
<keyword evidence="9" id="KW-0753">Steroid metabolism</keyword>
<feature type="chain" id="PRO_5042603822" description="Cholesterol oxidase" evidence="18">
    <location>
        <begin position="17"/>
        <end position="1465"/>
    </location>
</feature>
<proteinExistence type="inferred from homology"/>
<keyword evidence="7" id="KW-0443">Lipid metabolism</keyword>
<dbReference type="Gene3D" id="3.40.50.1820">
    <property type="entry name" value="alpha/beta hydrolase"/>
    <property type="match status" value="1"/>
</dbReference>
<keyword evidence="18" id="KW-0732">Signal</keyword>
<dbReference type="InterPro" id="IPR000172">
    <property type="entry name" value="GMC_OxRdtase_N"/>
</dbReference>
<evidence type="ECO:0000256" key="11">
    <source>
        <dbReference type="ARBA" id="ARBA00038856"/>
    </source>
</evidence>
<dbReference type="InterPro" id="IPR029058">
    <property type="entry name" value="AB_hydrolase_fold"/>
</dbReference>
<evidence type="ECO:0000256" key="3">
    <source>
        <dbReference type="ARBA" id="ARBA00022548"/>
    </source>
</evidence>
<dbReference type="GO" id="GO:0050660">
    <property type="term" value="F:flavin adenine dinucleotide binding"/>
    <property type="evidence" value="ECO:0007669"/>
    <property type="project" value="InterPro"/>
</dbReference>
<evidence type="ECO:0000313" key="20">
    <source>
        <dbReference type="EMBL" id="KAK1454159.1"/>
    </source>
</evidence>
<evidence type="ECO:0000256" key="14">
    <source>
        <dbReference type="ARBA" id="ARBA00049744"/>
    </source>
</evidence>
<dbReference type="GO" id="GO:0004769">
    <property type="term" value="F:steroid Delta-isomerase activity"/>
    <property type="evidence" value="ECO:0007669"/>
    <property type="project" value="UniProtKB-EC"/>
</dbReference>
<name>A0AAI9U9C7_9PEZI</name>
<comment type="pathway">
    <text evidence="12">Steroid metabolism; cholesterol degradation.</text>
</comment>
<accession>A0AAI9U9C7</accession>
<gene>
    <name evidence="20" type="ORF">CMEL01_05818</name>
</gene>
<evidence type="ECO:0000256" key="18">
    <source>
        <dbReference type="SAM" id="SignalP"/>
    </source>
</evidence>
<feature type="domain" description="Glucose-methanol-choline oxidoreductase N-terminal" evidence="19">
    <location>
        <begin position="316"/>
        <end position="339"/>
    </location>
</feature>
<evidence type="ECO:0000256" key="10">
    <source>
        <dbReference type="ARBA" id="ARBA00023235"/>
    </source>
</evidence>
<evidence type="ECO:0000256" key="16">
    <source>
        <dbReference type="RuleBase" id="RU003968"/>
    </source>
</evidence>
<dbReference type="EMBL" id="MLGG01000035">
    <property type="protein sequence ID" value="KAK1454159.1"/>
    <property type="molecule type" value="Genomic_DNA"/>
</dbReference>
<evidence type="ECO:0000256" key="1">
    <source>
        <dbReference type="ARBA" id="ARBA00001974"/>
    </source>
</evidence>
<feature type="region of interest" description="Disordered" evidence="17">
    <location>
        <begin position="402"/>
        <end position="427"/>
    </location>
</feature>
<dbReference type="InterPro" id="IPR052542">
    <property type="entry name" value="Cholesterol_Oxidase"/>
</dbReference>
<protein>
    <recommendedName>
        <fullName evidence="14">Cholesterol oxidase</fullName>
        <ecNumber evidence="13">1.1.3.6</ecNumber>
        <ecNumber evidence="11">5.3.3.1</ecNumber>
    </recommendedName>
    <alternativeName>
        <fullName evidence="15">Cholesterol isomerase</fullName>
    </alternativeName>
</protein>
<dbReference type="EC" id="5.3.3.1" evidence="11"/>
<keyword evidence="8" id="KW-1207">Sterol metabolism</keyword>
<evidence type="ECO:0000256" key="9">
    <source>
        <dbReference type="ARBA" id="ARBA00023221"/>
    </source>
</evidence>
<evidence type="ECO:0000259" key="19">
    <source>
        <dbReference type="PROSITE" id="PS00623"/>
    </source>
</evidence>
<comment type="caution">
    <text evidence="20">The sequence shown here is derived from an EMBL/GenBank/DDBJ whole genome shotgun (WGS) entry which is preliminary data.</text>
</comment>
<dbReference type="Pfam" id="PF00732">
    <property type="entry name" value="GMC_oxred_N"/>
    <property type="match status" value="1"/>
</dbReference>
<dbReference type="PANTHER" id="PTHR47470">
    <property type="entry name" value="CHOLESTEROL OXIDASE"/>
    <property type="match status" value="1"/>
</dbReference>
<evidence type="ECO:0000256" key="13">
    <source>
        <dbReference type="ARBA" id="ARBA00049723"/>
    </source>
</evidence>
<evidence type="ECO:0000256" key="7">
    <source>
        <dbReference type="ARBA" id="ARBA00023098"/>
    </source>
</evidence>
<evidence type="ECO:0000256" key="2">
    <source>
        <dbReference type="ARBA" id="ARBA00010790"/>
    </source>
</evidence>
<dbReference type="SUPFAM" id="SSF51905">
    <property type="entry name" value="FAD/NAD(P)-binding domain"/>
    <property type="match status" value="1"/>
</dbReference>
<keyword evidence="5 16" id="KW-0274">FAD</keyword>
<dbReference type="Gene3D" id="3.50.50.60">
    <property type="entry name" value="FAD/NAD(P)-binding domain"/>
    <property type="match status" value="3"/>
</dbReference>
<evidence type="ECO:0000256" key="4">
    <source>
        <dbReference type="ARBA" id="ARBA00022630"/>
    </source>
</evidence>
<dbReference type="PANTHER" id="PTHR47470:SF1">
    <property type="entry name" value="FAD-DEPENDENT OXIDOREDUCTASE 2 FAD BINDING DOMAIN-CONTAINING PROTEIN"/>
    <property type="match status" value="1"/>
</dbReference>
<evidence type="ECO:0000256" key="6">
    <source>
        <dbReference type="ARBA" id="ARBA00023002"/>
    </source>
</evidence>
<feature type="compositionally biased region" description="Low complexity" evidence="17">
    <location>
        <begin position="124"/>
        <end position="137"/>
    </location>
</feature>
<comment type="cofactor">
    <cofactor evidence="1">
        <name>FAD</name>
        <dbReference type="ChEBI" id="CHEBI:57692"/>
    </cofactor>
</comment>
<dbReference type="SUPFAM" id="SSF53474">
    <property type="entry name" value="alpha/beta-Hydrolases"/>
    <property type="match status" value="1"/>
</dbReference>
<evidence type="ECO:0000256" key="12">
    <source>
        <dbReference type="ARBA" id="ARBA00049645"/>
    </source>
</evidence>